<feature type="transmembrane region" description="Helical" evidence="1">
    <location>
        <begin position="36"/>
        <end position="56"/>
    </location>
</feature>
<keyword evidence="3" id="KW-1185">Reference proteome</keyword>
<organism evidence="2 3">
    <name type="scientific">Flavobacterium shii</name>
    <dbReference type="NCBI Taxonomy" id="2987687"/>
    <lineage>
        <taxon>Bacteria</taxon>
        <taxon>Pseudomonadati</taxon>
        <taxon>Bacteroidota</taxon>
        <taxon>Flavobacteriia</taxon>
        <taxon>Flavobacteriales</taxon>
        <taxon>Flavobacteriaceae</taxon>
        <taxon>Flavobacterium</taxon>
    </lineage>
</organism>
<keyword evidence="1" id="KW-0472">Membrane</keyword>
<feature type="transmembrane region" description="Helical" evidence="1">
    <location>
        <begin position="68"/>
        <end position="92"/>
    </location>
</feature>
<sequence>MRNFSIFGTIVCWFAIIGQFYLSIENRVASIEETVIRFFSYFTILTNILVALYFTANLLNKKNTLKRFFAKPGVLTAITIYITSLGIIYQFLLRHIWNPEGLQFIVNELLHSFIPVLFIIYWWLYEDKKSLKWSFIGSWLIYPLIYCIYILIRGSISSFYPYPFVDVNALGYERVIVNALFIAIFFAFIAVIFIAIAKKSIKKDPIKEIKIKKNG</sequence>
<dbReference type="Proteomes" id="UP001151079">
    <property type="component" value="Unassembled WGS sequence"/>
</dbReference>
<accession>A0A9X2ZEB5</accession>
<keyword evidence="1" id="KW-0812">Transmembrane</keyword>
<reference evidence="2" key="1">
    <citation type="submission" date="2022-10" db="EMBL/GenBank/DDBJ databases">
        <title>Two novel species of Flavobacterium.</title>
        <authorList>
            <person name="Liu Q."/>
            <person name="Xin Y.-H."/>
        </authorList>
    </citation>
    <scope>NUCLEOTIDE SEQUENCE</scope>
    <source>
        <strain evidence="2">LS1R49</strain>
    </source>
</reference>
<evidence type="ECO:0000313" key="3">
    <source>
        <dbReference type="Proteomes" id="UP001151079"/>
    </source>
</evidence>
<feature type="transmembrane region" description="Helical" evidence="1">
    <location>
        <begin position="7"/>
        <end position="24"/>
    </location>
</feature>
<dbReference type="InterPro" id="IPR049713">
    <property type="entry name" value="Pr6Pr-like"/>
</dbReference>
<keyword evidence="1" id="KW-1133">Transmembrane helix</keyword>
<feature type="transmembrane region" description="Helical" evidence="1">
    <location>
        <begin position="136"/>
        <end position="156"/>
    </location>
</feature>
<dbReference type="EMBL" id="JAOZEW010000001">
    <property type="protein sequence ID" value="MCV9926123.1"/>
    <property type="molecule type" value="Genomic_DNA"/>
</dbReference>
<feature type="transmembrane region" description="Helical" evidence="1">
    <location>
        <begin position="104"/>
        <end position="124"/>
    </location>
</feature>
<dbReference type="AlphaFoldDB" id="A0A9X2ZEB5"/>
<gene>
    <name evidence="2" type="ORF">OIU83_00525</name>
</gene>
<proteinExistence type="predicted"/>
<evidence type="ECO:0000313" key="2">
    <source>
        <dbReference type="EMBL" id="MCV9926123.1"/>
    </source>
</evidence>
<feature type="transmembrane region" description="Helical" evidence="1">
    <location>
        <begin position="176"/>
        <end position="197"/>
    </location>
</feature>
<comment type="caution">
    <text evidence="2">The sequence shown here is derived from an EMBL/GenBank/DDBJ whole genome shotgun (WGS) entry which is preliminary data.</text>
</comment>
<dbReference type="NCBIfam" id="NF038065">
    <property type="entry name" value="Pr6Pr"/>
    <property type="match status" value="1"/>
</dbReference>
<name>A0A9X2ZEB5_9FLAO</name>
<dbReference type="RefSeq" id="WP_264204331.1">
    <property type="nucleotide sequence ID" value="NZ_JAOZEW010000001.1"/>
</dbReference>
<evidence type="ECO:0000256" key="1">
    <source>
        <dbReference type="SAM" id="Phobius"/>
    </source>
</evidence>
<protein>
    <submittedName>
        <fullName evidence="2">Pr6Pr family membrane protein</fullName>
    </submittedName>
</protein>